<dbReference type="Proteomes" id="UP000248066">
    <property type="component" value="Unassembled WGS sequence"/>
</dbReference>
<dbReference type="AlphaFoldDB" id="A0A2W0HE57"/>
<accession>A0A2W0HE57</accession>
<sequence>MAVEPLAECPGCQRRHAFEQVLTAQSNQNVIFSCPDCGYEKKNIRTSKG</sequence>
<dbReference type="EMBL" id="PDOF01000001">
    <property type="protein sequence ID" value="PYZ99151.1"/>
    <property type="molecule type" value="Genomic_DNA"/>
</dbReference>
<evidence type="ECO:0000313" key="1">
    <source>
        <dbReference type="EMBL" id="PYZ99151.1"/>
    </source>
</evidence>
<reference evidence="1 2" key="1">
    <citation type="submission" date="2017-10" db="EMBL/GenBank/DDBJ databases">
        <title>Bacillus sp. nov., a halophilic bacterium isolated from a Yangshapao Lake.</title>
        <authorList>
            <person name="Wang H."/>
        </authorList>
    </citation>
    <scope>NUCLEOTIDE SEQUENCE [LARGE SCALE GENOMIC DNA]</scope>
    <source>
        <strain evidence="1 2">YSP-3</strain>
    </source>
</reference>
<gene>
    <name evidence="1" type="ORF">CR205_03875</name>
</gene>
<evidence type="ECO:0000313" key="2">
    <source>
        <dbReference type="Proteomes" id="UP000248066"/>
    </source>
</evidence>
<protein>
    <submittedName>
        <fullName evidence="1">Uncharacterized protein</fullName>
    </submittedName>
</protein>
<name>A0A2W0HE57_9BACI</name>
<proteinExistence type="predicted"/>
<keyword evidence="2" id="KW-1185">Reference proteome</keyword>
<comment type="caution">
    <text evidence="1">The sequence shown here is derived from an EMBL/GenBank/DDBJ whole genome shotgun (WGS) entry which is preliminary data.</text>
</comment>
<organism evidence="1 2">
    <name type="scientific">Alteribacter lacisalsi</name>
    <dbReference type="NCBI Taxonomy" id="2045244"/>
    <lineage>
        <taxon>Bacteria</taxon>
        <taxon>Bacillati</taxon>
        <taxon>Bacillota</taxon>
        <taxon>Bacilli</taxon>
        <taxon>Bacillales</taxon>
        <taxon>Bacillaceae</taxon>
        <taxon>Alteribacter</taxon>
    </lineage>
</organism>